<reference evidence="1" key="1">
    <citation type="submission" date="2021-06" db="EMBL/GenBank/DDBJ databases">
        <authorList>
            <person name="Kallberg Y."/>
            <person name="Tangrot J."/>
            <person name="Rosling A."/>
        </authorList>
    </citation>
    <scope>NUCLEOTIDE SEQUENCE</scope>
    <source>
        <strain evidence="1">AU212A</strain>
    </source>
</reference>
<keyword evidence="2" id="KW-1185">Reference proteome</keyword>
<sequence length="118" mass="12691">MESVKDDHDQMQSGNQILQTYINNLMSSNVLTSGNGGKKDGVSVVTSESNSPNGAKTGSSLKHSTSIKWPTTTNNESTYINLNLSPVQPVSLNFPNTSQEIISEESTDSIVIESSEIK</sequence>
<dbReference type="Proteomes" id="UP000789860">
    <property type="component" value="Unassembled WGS sequence"/>
</dbReference>
<name>A0ACA9K2H6_9GLOM</name>
<organism evidence="1 2">
    <name type="scientific">Scutellospora calospora</name>
    <dbReference type="NCBI Taxonomy" id="85575"/>
    <lineage>
        <taxon>Eukaryota</taxon>
        <taxon>Fungi</taxon>
        <taxon>Fungi incertae sedis</taxon>
        <taxon>Mucoromycota</taxon>
        <taxon>Glomeromycotina</taxon>
        <taxon>Glomeromycetes</taxon>
        <taxon>Diversisporales</taxon>
        <taxon>Gigasporaceae</taxon>
        <taxon>Scutellospora</taxon>
    </lineage>
</organism>
<protein>
    <submittedName>
        <fullName evidence="1">6036_t:CDS:1</fullName>
    </submittedName>
</protein>
<gene>
    <name evidence="1" type="ORF">SCALOS_LOCUS1017</name>
</gene>
<accession>A0ACA9K2H6</accession>
<evidence type="ECO:0000313" key="2">
    <source>
        <dbReference type="Proteomes" id="UP000789860"/>
    </source>
</evidence>
<comment type="caution">
    <text evidence="1">The sequence shown here is derived from an EMBL/GenBank/DDBJ whole genome shotgun (WGS) entry which is preliminary data.</text>
</comment>
<evidence type="ECO:0000313" key="1">
    <source>
        <dbReference type="EMBL" id="CAG8447563.1"/>
    </source>
</evidence>
<dbReference type="EMBL" id="CAJVPM010000587">
    <property type="protein sequence ID" value="CAG8447563.1"/>
    <property type="molecule type" value="Genomic_DNA"/>
</dbReference>
<proteinExistence type="predicted"/>